<evidence type="ECO:0000256" key="1">
    <source>
        <dbReference type="ARBA" id="ARBA00004162"/>
    </source>
</evidence>
<name>A0A2M9FVD6_9PROT</name>
<dbReference type="GO" id="GO:0022857">
    <property type="term" value="F:transmembrane transporter activity"/>
    <property type="evidence" value="ECO:0007669"/>
    <property type="project" value="InterPro"/>
</dbReference>
<comment type="caution">
    <text evidence="8">The sequence shown here is derived from an EMBL/GenBank/DDBJ whole genome shotgun (WGS) entry which is preliminary data.</text>
</comment>
<reference evidence="8 9" key="1">
    <citation type="submission" date="2017-11" db="EMBL/GenBank/DDBJ databases">
        <title>Draft genome sequence of Rhizobiales bacterium SY3-13.</title>
        <authorList>
            <person name="Sun C."/>
        </authorList>
    </citation>
    <scope>NUCLEOTIDE SEQUENCE [LARGE SCALE GENOMIC DNA]</scope>
    <source>
        <strain evidence="8 9">SY3-13</strain>
    </source>
</reference>
<dbReference type="AlphaFoldDB" id="A0A2M9FVD6"/>
<evidence type="ECO:0000313" key="9">
    <source>
        <dbReference type="Proteomes" id="UP000229498"/>
    </source>
</evidence>
<dbReference type="RefSeq" id="WP_109795144.1">
    <property type="nucleotide sequence ID" value="NZ_PHIG01000063.1"/>
</dbReference>
<comment type="similarity">
    <text evidence="2 7">Belongs to the ExbD/TolR family.</text>
</comment>
<keyword evidence="3" id="KW-1003">Cell membrane</keyword>
<evidence type="ECO:0000313" key="8">
    <source>
        <dbReference type="EMBL" id="PJK27431.1"/>
    </source>
</evidence>
<keyword evidence="7" id="KW-0813">Transport</keyword>
<keyword evidence="5" id="KW-1133">Transmembrane helix</keyword>
<dbReference type="PANTHER" id="PTHR30558">
    <property type="entry name" value="EXBD MEMBRANE COMPONENT OF PMF-DRIVEN MACROMOLECULE IMPORT SYSTEM"/>
    <property type="match status" value="1"/>
</dbReference>
<evidence type="ECO:0000256" key="2">
    <source>
        <dbReference type="ARBA" id="ARBA00005811"/>
    </source>
</evidence>
<evidence type="ECO:0000256" key="5">
    <source>
        <dbReference type="ARBA" id="ARBA00022989"/>
    </source>
</evidence>
<dbReference type="OrthoDB" id="7359438at2"/>
<keyword evidence="6" id="KW-0472">Membrane</keyword>
<keyword evidence="9" id="KW-1185">Reference proteome</keyword>
<accession>A0A2M9FVD6</accession>
<gene>
    <name evidence="8" type="ORF">CVT23_21130</name>
</gene>
<sequence length="133" mass="14434">MSRLPARNRARPRNDDDRIMPLINVVFLLLIFFMLAGRLTAADPFEIAPPESASGGDPAAEEMLILVAADGRLALDGAMVSEAELAERLGREPRRVRLKADADAEAVRVVQVMEVLRDAGVGNLYLLTVPAGR</sequence>
<evidence type="ECO:0000256" key="4">
    <source>
        <dbReference type="ARBA" id="ARBA00022692"/>
    </source>
</evidence>
<dbReference type="GO" id="GO:0005886">
    <property type="term" value="C:plasma membrane"/>
    <property type="evidence" value="ECO:0007669"/>
    <property type="project" value="UniProtKB-SubCell"/>
</dbReference>
<evidence type="ECO:0000256" key="3">
    <source>
        <dbReference type="ARBA" id="ARBA00022475"/>
    </source>
</evidence>
<dbReference type="Gene3D" id="3.30.420.270">
    <property type="match status" value="1"/>
</dbReference>
<dbReference type="EMBL" id="PHIG01000063">
    <property type="protein sequence ID" value="PJK27431.1"/>
    <property type="molecule type" value="Genomic_DNA"/>
</dbReference>
<keyword evidence="7" id="KW-0653">Protein transport</keyword>
<evidence type="ECO:0000256" key="7">
    <source>
        <dbReference type="RuleBase" id="RU003879"/>
    </source>
</evidence>
<dbReference type="Pfam" id="PF02472">
    <property type="entry name" value="ExbD"/>
    <property type="match status" value="1"/>
</dbReference>
<proteinExistence type="inferred from homology"/>
<organism evidence="8 9">
    <name type="scientific">Minwuia thermotolerans</name>
    <dbReference type="NCBI Taxonomy" id="2056226"/>
    <lineage>
        <taxon>Bacteria</taxon>
        <taxon>Pseudomonadati</taxon>
        <taxon>Pseudomonadota</taxon>
        <taxon>Alphaproteobacteria</taxon>
        <taxon>Minwuiales</taxon>
        <taxon>Minwuiaceae</taxon>
        <taxon>Minwuia</taxon>
    </lineage>
</organism>
<evidence type="ECO:0000256" key="6">
    <source>
        <dbReference type="ARBA" id="ARBA00023136"/>
    </source>
</evidence>
<comment type="subcellular location">
    <subcellularLocation>
        <location evidence="1">Cell membrane</location>
        <topology evidence="1">Single-pass membrane protein</topology>
    </subcellularLocation>
    <subcellularLocation>
        <location evidence="7">Cell membrane</location>
        <topology evidence="7">Single-pass type II membrane protein</topology>
    </subcellularLocation>
</comment>
<dbReference type="InterPro" id="IPR003400">
    <property type="entry name" value="ExbD"/>
</dbReference>
<keyword evidence="4 7" id="KW-0812">Transmembrane</keyword>
<protein>
    <submittedName>
        <fullName evidence="8">Biopolymer transporter ExbD</fullName>
    </submittedName>
</protein>
<dbReference type="GO" id="GO:0015031">
    <property type="term" value="P:protein transport"/>
    <property type="evidence" value="ECO:0007669"/>
    <property type="project" value="UniProtKB-KW"/>
</dbReference>
<dbReference type="Proteomes" id="UP000229498">
    <property type="component" value="Unassembled WGS sequence"/>
</dbReference>